<dbReference type="Pfam" id="PF00106">
    <property type="entry name" value="adh_short"/>
    <property type="match status" value="1"/>
</dbReference>
<keyword evidence="3" id="KW-0560">Oxidoreductase</keyword>
<evidence type="ECO:0000256" key="4">
    <source>
        <dbReference type="SAM" id="MobiDB-lite"/>
    </source>
</evidence>
<feature type="region of interest" description="Disordered" evidence="4">
    <location>
        <begin position="1"/>
        <end position="20"/>
    </location>
</feature>
<dbReference type="PRINTS" id="PR00081">
    <property type="entry name" value="GDHRDH"/>
</dbReference>
<organism evidence="5 6">
    <name type="scientific">Aspergillus lucknowensis</name>
    <dbReference type="NCBI Taxonomy" id="176173"/>
    <lineage>
        <taxon>Eukaryota</taxon>
        <taxon>Fungi</taxon>
        <taxon>Dikarya</taxon>
        <taxon>Ascomycota</taxon>
        <taxon>Pezizomycotina</taxon>
        <taxon>Eurotiomycetes</taxon>
        <taxon>Eurotiomycetidae</taxon>
        <taxon>Eurotiales</taxon>
        <taxon>Aspergillaceae</taxon>
        <taxon>Aspergillus</taxon>
        <taxon>Aspergillus subgen. Nidulantes</taxon>
    </lineage>
</organism>
<dbReference type="InterPro" id="IPR036291">
    <property type="entry name" value="NAD(P)-bd_dom_sf"/>
</dbReference>
<dbReference type="SUPFAM" id="SSF51735">
    <property type="entry name" value="NAD(P)-binding Rossmann-fold domains"/>
    <property type="match status" value="1"/>
</dbReference>
<dbReference type="PANTHER" id="PTHR24320:SF272">
    <property type="entry name" value="NAD(P)-BINDING ROSSMANN-FOLD SUPERFAMILY PROTEIN"/>
    <property type="match status" value="1"/>
</dbReference>
<dbReference type="EMBL" id="JBFXLQ010000065">
    <property type="protein sequence ID" value="KAL2862604.1"/>
    <property type="molecule type" value="Genomic_DNA"/>
</dbReference>
<comment type="similarity">
    <text evidence="1">Belongs to the short-chain dehydrogenases/reductases (SDR) family.</text>
</comment>
<dbReference type="Proteomes" id="UP001610432">
    <property type="component" value="Unassembled WGS sequence"/>
</dbReference>
<accession>A0ABR4LET5</accession>
<protein>
    <submittedName>
        <fullName evidence="5">NAD(P)-binding protein</fullName>
    </submittedName>
</protein>
<keyword evidence="2" id="KW-0521">NADP</keyword>
<dbReference type="GeneID" id="98149805"/>
<evidence type="ECO:0000313" key="6">
    <source>
        <dbReference type="Proteomes" id="UP001610432"/>
    </source>
</evidence>
<evidence type="ECO:0000256" key="2">
    <source>
        <dbReference type="ARBA" id="ARBA00022857"/>
    </source>
</evidence>
<gene>
    <name evidence="5" type="ORF">BJX67DRAFT_391174</name>
</gene>
<reference evidence="5 6" key="1">
    <citation type="submission" date="2024-07" db="EMBL/GenBank/DDBJ databases">
        <title>Section-level genome sequencing and comparative genomics of Aspergillus sections Usti and Cavernicolus.</title>
        <authorList>
            <consortium name="Lawrence Berkeley National Laboratory"/>
            <person name="Nybo J.L."/>
            <person name="Vesth T.C."/>
            <person name="Theobald S."/>
            <person name="Frisvad J.C."/>
            <person name="Larsen T.O."/>
            <person name="Kjaerboelling I."/>
            <person name="Rothschild-Mancinelli K."/>
            <person name="Lyhne E.K."/>
            <person name="Kogle M.E."/>
            <person name="Barry K."/>
            <person name="Clum A."/>
            <person name="Na H."/>
            <person name="Ledsgaard L."/>
            <person name="Lin J."/>
            <person name="Lipzen A."/>
            <person name="Kuo A."/>
            <person name="Riley R."/>
            <person name="Mondo S."/>
            <person name="Labutti K."/>
            <person name="Haridas S."/>
            <person name="Pangalinan J."/>
            <person name="Salamov A.A."/>
            <person name="Simmons B.A."/>
            <person name="Magnuson J.K."/>
            <person name="Chen J."/>
            <person name="Drula E."/>
            <person name="Henrissat B."/>
            <person name="Wiebenga A."/>
            <person name="Lubbers R.J."/>
            <person name="Gomes A.C."/>
            <person name="Macurrencykelacurrency M.R."/>
            <person name="Stajich J."/>
            <person name="Grigoriev I.V."/>
            <person name="Mortensen U.H."/>
            <person name="De Vries R.P."/>
            <person name="Baker S.E."/>
            <person name="Andersen M.R."/>
        </authorList>
    </citation>
    <scope>NUCLEOTIDE SEQUENCE [LARGE SCALE GENOMIC DNA]</scope>
    <source>
        <strain evidence="5 6">CBS 449.75</strain>
    </source>
</reference>
<evidence type="ECO:0000256" key="1">
    <source>
        <dbReference type="ARBA" id="ARBA00006484"/>
    </source>
</evidence>
<dbReference type="PANTHER" id="PTHR24320">
    <property type="entry name" value="RETINOL DEHYDROGENASE"/>
    <property type="match status" value="1"/>
</dbReference>
<sequence>MPPNRYKEAHASPNGPGDSRPTALQIITDEKLHNALGDKVLVLTGATSGIGLETARALAATGARLFLTVRDLNKAKANNALSEIITENPDRIELVEMDNASLESVRRGADEILAASRGQVNVLIANAAVMGIKELELSKDGYEMHFATNYLGHFMLFQLLKPALLASASREFNSRVVVVSSSAQRVGNLAGGPNGTLFGYDYNFTEPEAPYVFSTAYANSKLASVYMANEIERRYASRNLHATSLHPGAIDTNISRHLGRGFVEAFYANEAVVRIIKSVEQGAATTVLAAVGREWEGRGGVYLEDCAEAQRGAEDGNPLGTGYVERTYDEVLEGKLWGMGVRLLGVDDD</sequence>
<dbReference type="RefSeq" id="XP_070881583.1">
    <property type="nucleotide sequence ID" value="XM_071034733.1"/>
</dbReference>
<comment type="caution">
    <text evidence="5">The sequence shown here is derived from an EMBL/GenBank/DDBJ whole genome shotgun (WGS) entry which is preliminary data.</text>
</comment>
<proteinExistence type="inferred from homology"/>
<evidence type="ECO:0000256" key="3">
    <source>
        <dbReference type="ARBA" id="ARBA00023002"/>
    </source>
</evidence>
<feature type="compositionally biased region" description="Basic and acidic residues" evidence="4">
    <location>
        <begin position="1"/>
        <end position="10"/>
    </location>
</feature>
<evidence type="ECO:0000313" key="5">
    <source>
        <dbReference type="EMBL" id="KAL2862604.1"/>
    </source>
</evidence>
<dbReference type="Gene3D" id="3.40.50.720">
    <property type="entry name" value="NAD(P)-binding Rossmann-like Domain"/>
    <property type="match status" value="1"/>
</dbReference>
<dbReference type="InterPro" id="IPR002347">
    <property type="entry name" value="SDR_fam"/>
</dbReference>
<name>A0ABR4LET5_9EURO</name>
<keyword evidence="6" id="KW-1185">Reference proteome</keyword>